<reference evidence="2" key="1">
    <citation type="journal article" date="2022" name="Mol. Ecol. Resour.">
        <title>The genomes of chicory, endive, great burdock and yacon provide insights into Asteraceae palaeo-polyploidization history and plant inulin production.</title>
        <authorList>
            <person name="Fan W."/>
            <person name="Wang S."/>
            <person name="Wang H."/>
            <person name="Wang A."/>
            <person name="Jiang F."/>
            <person name="Liu H."/>
            <person name="Zhao H."/>
            <person name="Xu D."/>
            <person name="Zhang Y."/>
        </authorList>
    </citation>
    <scope>NUCLEOTIDE SEQUENCE [LARGE SCALE GENOMIC DNA]</scope>
    <source>
        <strain evidence="2">cv. Niubang</strain>
    </source>
</reference>
<proteinExistence type="predicted"/>
<comment type="caution">
    <text evidence="1">The sequence shown here is derived from an EMBL/GenBank/DDBJ whole genome shotgun (WGS) entry which is preliminary data.</text>
</comment>
<organism evidence="1 2">
    <name type="scientific">Arctium lappa</name>
    <name type="common">Greater burdock</name>
    <name type="synonym">Lappa major</name>
    <dbReference type="NCBI Taxonomy" id="4217"/>
    <lineage>
        <taxon>Eukaryota</taxon>
        <taxon>Viridiplantae</taxon>
        <taxon>Streptophyta</taxon>
        <taxon>Embryophyta</taxon>
        <taxon>Tracheophyta</taxon>
        <taxon>Spermatophyta</taxon>
        <taxon>Magnoliopsida</taxon>
        <taxon>eudicotyledons</taxon>
        <taxon>Gunneridae</taxon>
        <taxon>Pentapetalae</taxon>
        <taxon>asterids</taxon>
        <taxon>campanulids</taxon>
        <taxon>Asterales</taxon>
        <taxon>Asteraceae</taxon>
        <taxon>Carduoideae</taxon>
        <taxon>Cardueae</taxon>
        <taxon>Arctiinae</taxon>
        <taxon>Arctium</taxon>
    </lineage>
</organism>
<dbReference type="Proteomes" id="UP001055879">
    <property type="component" value="Linkage Group LG11"/>
</dbReference>
<dbReference type="EMBL" id="CM042057">
    <property type="protein sequence ID" value="KAI3692619.1"/>
    <property type="molecule type" value="Genomic_DNA"/>
</dbReference>
<reference evidence="1 2" key="2">
    <citation type="journal article" date="2022" name="Mol. Ecol. Resour.">
        <title>The genomes of chicory, endive, great burdock and yacon provide insights into Asteraceae paleo-polyploidization history and plant inulin production.</title>
        <authorList>
            <person name="Fan W."/>
            <person name="Wang S."/>
            <person name="Wang H."/>
            <person name="Wang A."/>
            <person name="Jiang F."/>
            <person name="Liu H."/>
            <person name="Zhao H."/>
            <person name="Xu D."/>
            <person name="Zhang Y."/>
        </authorList>
    </citation>
    <scope>NUCLEOTIDE SEQUENCE [LARGE SCALE GENOMIC DNA]</scope>
    <source>
        <strain evidence="2">cv. Niubang</strain>
    </source>
</reference>
<gene>
    <name evidence="1" type="ORF">L6452_32439</name>
</gene>
<name>A0ACB8Z5U7_ARCLA</name>
<evidence type="ECO:0000313" key="2">
    <source>
        <dbReference type="Proteomes" id="UP001055879"/>
    </source>
</evidence>
<accession>A0ACB8Z5U7</accession>
<keyword evidence="2" id="KW-1185">Reference proteome</keyword>
<sequence length="75" mass="8116">MGEFESLLIIMGGVHGWSVKKNGFGLSSSAALVFSSAVVVMVVLNVDLHKFQPSDDILEDVEGLLPPKVFEILEE</sequence>
<evidence type="ECO:0000313" key="1">
    <source>
        <dbReference type="EMBL" id="KAI3692619.1"/>
    </source>
</evidence>
<protein>
    <submittedName>
        <fullName evidence="1">Uncharacterized protein</fullName>
    </submittedName>
</protein>